<proteinExistence type="predicted"/>
<dbReference type="Gene3D" id="3.40.50.620">
    <property type="entry name" value="HUPs"/>
    <property type="match status" value="1"/>
</dbReference>
<dbReference type="EC" id="6.3.5.2" evidence="3"/>
<dbReference type="Pfam" id="PF00958">
    <property type="entry name" value="GMP_synt_C"/>
    <property type="match status" value="1"/>
</dbReference>
<dbReference type="BioCyc" id="MHAE859194:G1GR7-57-MONOMER"/>
<evidence type="ECO:0000256" key="4">
    <source>
        <dbReference type="ARBA" id="ARBA00022598"/>
    </source>
</evidence>
<dbReference type="PANTHER" id="PTHR11922:SF2">
    <property type="entry name" value="GMP SYNTHASE [GLUTAMINE-HYDROLYZING]"/>
    <property type="match status" value="1"/>
</dbReference>
<evidence type="ECO:0000313" key="13">
    <source>
        <dbReference type="EMBL" id="AEG72372.1"/>
    </source>
</evidence>
<dbReference type="Proteomes" id="UP000007952">
    <property type="component" value="Chromosome"/>
</dbReference>
<keyword evidence="5 11" id="KW-0547">Nucleotide-binding</keyword>
<dbReference type="SUPFAM" id="SSF52317">
    <property type="entry name" value="Class I glutamine amidotransferase-like"/>
    <property type="match status" value="1"/>
</dbReference>
<name>F6FFH7_MYCHI</name>
<dbReference type="SUPFAM" id="SSF52402">
    <property type="entry name" value="Adenine nucleotide alpha hydrolases-like"/>
    <property type="match status" value="1"/>
</dbReference>
<dbReference type="STRING" id="859194.MHF_0057"/>
<evidence type="ECO:0000256" key="5">
    <source>
        <dbReference type="ARBA" id="ARBA00022741"/>
    </source>
</evidence>
<dbReference type="HOGENOM" id="CLU_014340_0_5_14"/>
<dbReference type="InterPro" id="IPR017926">
    <property type="entry name" value="GATASE"/>
</dbReference>
<dbReference type="InterPro" id="IPR004739">
    <property type="entry name" value="GMP_synth_GATase"/>
</dbReference>
<dbReference type="Pfam" id="PF02540">
    <property type="entry name" value="NAD_synthase"/>
    <property type="match status" value="1"/>
</dbReference>
<dbReference type="InterPro" id="IPR029062">
    <property type="entry name" value="Class_I_gatase-like"/>
</dbReference>
<dbReference type="GO" id="GO:0005829">
    <property type="term" value="C:cytosol"/>
    <property type="evidence" value="ECO:0007669"/>
    <property type="project" value="TreeGrafter"/>
</dbReference>
<evidence type="ECO:0000256" key="11">
    <source>
        <dbReference type="PROSITE-ProRule" id="PRU00886"/>
    </source>
</evidence>
<dbReference type="Gene3D" id="3.40.50.880">
    <property type="match status" value="1"/>
</dbReference>
<keyword evidence="9" id="KW-0315">Glutamine amidotransferase</keyword>
<gene>
    <name evidence="13" type="primary">guaA</name>
    <name evidence="13" type="ordered locus">MHF_0057</name>
</gene>
<dbReference type="Pfam" id="PF00117">
    <property type="entry name" value="GATase"/>
    <property type="match status" value="1"/>
</dbReference>
<dbReference type="Gene3D" id="3.30.300.10">
    <property type="match status" value="1"/>
</dbReference>
<keyword evidence="7 11" id="KW-0658">Purine biosynthesis</keyword>
<keyword evidence="6 11" id="KW-0332">GMP biosynthesis</keyword>
<dbReference type="InterPro" id="IPR014729">
    <property type="entry name" value="Rossmann-like_a/b/a_fold"/>
</dbReference>
<evidence type="ECO:0000256" key="9">
    <source>
        <dbReference type="ARBA" id="ARBA00022962"/>
    </source>
</evidence>
<evidence type="ECO:0000256" key="7">
    <source>
        <dbReference type="ARBA" id="ARBA00022755"/>
    </source>
</evidence>
<dbReference type="AlphaFoldDB" id="F6FFH7"/>
<protein>
    <recommendedName>
        <fullName evidence="3">GMP synthase (glutamine-hydrolyzing)</fullName>
        <ecNumber evidence="3">6.3.5.2</ecNumber>
    </recommendedName>
    <alternativeName>
        <fullName evidence="10">Glutamine amidotransferase</fullName>
    </alternativeName>
</protein>
<organism evidence="13 14">
    <name type="scientific">Mycoplasma haemofelis (strain Ohio2)</name>
    <dbReference type="NCBI Taxonomy" id="859194"/>
    <lineage>
        <taxon>Bacteria</taxon>
        <taxon>Bacillati</taxon>
        <taxon>Mycoplasmatota</taxon>
        <taxon>Mollicutes</taxon>
        <taxon>Mycoplasmataceae</taxon>
        <taxon>Mycoplasma</taxon>
    </lineage>
</organism>
<dbReference type="PANTHER" id="PTHR11922">
    <property type="entry name" value="GMP SYNTHASE-RELATED"/>
    <property type="match status" value="1"/>
</dbReference>
<dbReference type="PRINTS" id="PR00096">
    <property type="entry name" value="GATASE"/>
</dbReference>
<dbReference type="NCBIfam" id="NF000848">
    <property type="entry name" value="PRK00074.1"/>
    <property type="match status" value="1"/>
</dbReference>
<dbReference type="UniPathway" id="UPA00189">
    <property type="reaction ID" value="UER00296"/>
</dbReference>
<evidence type="ECO:0000256" key="3">
    <source>
        <dbReference type="ARBA" id="ARBA00012746"/>
    </source>
</evidence>
<comment type="function">
    <text evidence="1">Catalyzes the synthesis of GMP from XMP.</text>
</comment>
<reference key="2">
    <citation type="submission" date="2011-05" db="EMBL/GenBank/DDBJ databases">
        <title>The Genome of Mycoplasma haemofelis Strain Ohio2, a pathogenic hemoplasma of the cat.</title>
        <authorList>
            <person name="Santos A.P."/>
            <person name="Guimaraes A.M.S."/>
            <person name="SanMiguel P.J."/>
            <person name="Martin S.W."/>
            <person name="Messick J.B."/>
        </authorList>
    </citation>
    <scope>NUCLEOTIDE SEQUENCE</scope>
    <source>
        <strain>Ohio2</strain>
    </source>
</reference>
<evidence type="ECO:0000259" key="12">
    <source>
        <dbReference type="PROSITE" id="PS51553"/>
    </source>
</evidence>
<evidence type="ECO:0000256" key="2">
    <source>
        <dbReference type="ARBA" id="ARBA00005153"/>
    </source>
</evidence>
<sequence length="512" mass="58260">MIRGDSVLVIDFGSQYSQLIAKKVKIFEIQADIISCRDSSIKDKSDHYQAFILSGGPESAGDEDYRHLLDFLISLDKPVLGICYGMQILHQRLGGELNFGEFPEFGNTKIRKLREHPLLDGVPLEFNVWMSHNDSVVKSSPVFKVLAAGDHSCSAAAYDEKKVYTVQFHPEVDHSEWGDRIIKNFLFLVCRLNPWWKMDLVLEDRIEEIRNVVGNNKVLLALSGGLDSSVVAKLLKRACEHNLTGVFIDTGFYPDKEIKKVMDYFKGELRSSFHIIDEKEKYMDALRGVSNPEEKRRIIGKLFLNSFENFLEKTGEGKFFLAQGTIQSDLIESGKKSDSSHTIKTHHNTIAELRENITVIEPLSDLFKNEVRELGRKLDLPNFILNRYPFPGPGYAIRIMGEITEEKLALVKRADEIFMEKLMEKEMYSRFSQAFAVLTDTMSVGIKGDKRNYGYVVVLRAVETNDFMTARAAHMDWNVLTEIGNEIINKIPGVSRVVYDITGKPPGTIEWE</sequence>
<keyword evidence="8 11" id="KW-0067">ATP-binding</keyword>
<evidence type="ECO:0000256" key="10">
    <source>
        <dbReference type="ARBA" id="ARBA00031356"/>
    </source>
</evidence>
<evidence type="ECO:0000256" key="8">
    <source>
        <dbReference type="ARBA" id="ARBA00022840"/>
    </source>
</evidence>
<feature type="binding site" evidence="11">
    <location>
        <begin position="223"/>
        <end position="229"/>
    </location>
    <ligand>
        <name>ATP</name>
        <dbReference type="ChEBI" id="CHEBI:30616"/>
    </ligand>
</feature>
<accession>F6FFH7</accession>
<dbReference type="SUPFAM" id="SSF54810">
    <property type="entry name" value="GMP synthetase C-terminal dimerisation domain"/>
    <property type="match status" value="1"/>
</dbReference>
<dbReference type="GO" id="GO:0003921">
    <property type="term" value="F:GMP synthase activity"/>
    <property type="evidence" value="ECO:0007669"/>
    <property type="project" value="InterPro"/>
</dbReference>
<dbReference type="KEGG" id="mhf:MHF_0057"/>
<dbReference type="NCBIfam" id="TIGR00888">
    <property type="entry name" value="guaA_Nterm"/>
    <property type="match status" value="1"/>
</dbReference>
<dbReference type="InterPro" id="IPR025777">
    <property type="entry name" value="GMPS_ATP_PPase_dom"/>
</dbReference>
<keyword evidence="4 13" id="KW-0436">Ligase</keyword>
<dbReference type="eggNOG" id="COG0519">
    <property type="taxonomic scope" value="Bacteria"/>
</dbReference>
<comment type="pathway">
    <text evidence="2">Purine metabolism; GMP biosynthesis; GMP from XMP (L-Gln route): step 1/1.</text>
</comment>
<evidence type="ECO:0000256" key="1">
    <source>
        <dbReference type="ARBA" id="ARBA00002332"/>
    </source>
</evidence>
<feature type="domain" description="GMPS ATP-PPase" evidence="12">
    <location>
        <begin position="196"/>
        <end position="387"/>
    </location>
</feature>
<reference evidence="13 14" key="1">
    <citation type="journal article" date="2011" name="J. Bacteriol.">
        <title>Complete genome sequences of two hemotropic Mycoplasmas, Mycoplasma haemofelis strain Ohio2 and Mycoplasma suis strain Illinois.</title>
        <authorList>
            <person name="Messick J.B."/>
            <person name="Santos A.P."/>
            <person name="Guimaraes A.M."/>
        </authorList>
    </citation>
    <scope>NUCLEOTIDE SEQUENCE [LARGE SCALE GENOMIC DNA]</scope>
    <source>
        <strain evidence="13 14">Ohio2</strain>
    </source>
</reference>
<dbReference type="InterPro" id="IPR001674">
    <property type="entry name" value="GMP_synth_C"/>
</dbReference>
<evidence type="ECO:0000256" key="6">
    <source>
        <dbReference type="ARBA" id="ARBA00022749"/>
    </source>
</evidence>
<dbReference type="InterPro" id="IPR022310">
    <property type="entry name" value="NAD/GMP_synthase"/>
</dbReference>
<dbReference type="EMBL" id="CP002808">
    <property type="protein sequence ID" value="AEG72372.1"/>
    <property type="molecule type" value="Genomic_DNA"/>
</dbReference>
<dbReference type="NCBIfam" id="TIGR00884">
    <property type="entry name" value="guaA_Cterm"/>
    <property type="match status" value="1"/>
</dbReference>
<dbReference type="GO" id="GO:0005524">
    <property type="term" value="F:ATP binding"/>
    <property type="evidence" value="ECO:0007669"/>
    <property type="project" value="UniProtKB-UniRule"/>
</dbReference>
<dbReference type="FunFam" id="3.30.300.10:FF:000002">
    <property type="entry name" value="GMP synthase [glutamine-hydrolyzing]"/>
    <property type="match status" value="1"/>
</dbReference>
<evidence type="ECO:0000313" key="14">
    <source>
        <dbReference type="Proteomes" id="UP000007952"/>
    </source>
</evidence>
<dbReference type="PROSITE" id="PS51273">
    <property type="entry name" value="GATASE_TYPE_1"/>
    <property type="match status" value="1"/>
</dbReference>
<dbReference type="CDD" id="cd01997">
    <property type="entry name" value="GMP_synthase_C"/>
    <property type="match status" value="1"/>
</dbReference>
<dbReference type="PROSITE" id="PS51553">
    <property type="entry name" value="GMPS_ATP_PPASE"/>
    <property type="match status" value="1"/>
</dbReference>